<name>A0A1G6Y6H0_9NOCA</name>
<dbReference type="AlphaFoldDB" id="A0A1G6Y6H0"/>
<dbReference type="InterPro" id="IPR036894">
    <property type="entry name" value="YbaB-like_sf"/>
</dbReference>
<dbReference type="EMBL" id="FNAB01000007">
    <property type="protein sequence ID" value="SDD85998.1"/>
    <property type="molecule type" value="Genomic_DNA"/>
</dbReference>
<accession>A0A1G6Y6H0</accession>
<dbReference type="STRING" id="168276.SAMN05444580_10760"/>
<proteinExistence type="predicted"/>
<dbReference type="Proteomes" id="UP000199417">
    <property type="component" value="Unassembled WGS sequence"/>
</dbReference>
<organism evidence="1 2">
    <name type="scientific">Rhodococcus tukisamuensis</name>
    <dbReference type="NCBI Taxonomy" id="168276"/>
    <lineage>
        <taxon>Bacteria</taxon>
        <taxon>Bacillati</taxon>
        <taxon>Actinomycetota</taxon>
        <taxon>Actinomycetes</taxon>
        <taxon>Mycobacteriales</taxon>
        <taxon>Nocardiaceae</taxon>
        <taxon>Rhodococcus</taxon>
    </lineage>
</organism>
<evidence type="ECO:0000313" key="1">
    <source>
        <dbReference type="EMBL" id="SDD85998.1"/>
    </source>
</evidence>
<gene>
    <name evidence="1" type="ORF">SAMN05444580_10760</name>
</gene>
<keyword evidence="2" id="KW-1185">Reference proteome</keyword>
<evidence type="ECO:0008006" key="3">
    <source>
        <dbReference type="Google" id="ProtNLM"/>
    </source>
</evidence>
<evidence type="ECO:0000313" key="2">
    <source>
        <dbReference type="Proteomes" id="UP000199417"/>
    </source>
</evidence>
<dbReference type="Gene3D" id="3.30.1310.10">
    <property type="entry name" value="Nucleoid-associated protein YbaB-like domain"/>
    <property type="match status" value="1"/>
</dbReference>
<sequence>MDRVVSAAATRLESLETALHLLGGLRARVTHGSGVVSVEVDENGGMTGLWISESLDRVDATDLGRAVTETAASAADVVSTQRDRILASLHDVFTY</sequence>
<reference evidence="1 2" key="1">
    <citation type="submission" date="2016-10" db="EMBL/GenBank/DDBJ databases">
        <authorList>
            <person name="de Groot N.N."/>
        </authorList>
    </citation>
    <scope>NUCLEOTIDE SEQUENCE [LARGE SCALE GENOMIC DNA]</scope>
    <source>
        <strain evidence="1 2">JCM 11308</strain>
    </source>
</reference>
<protein>
    <recommendedName>
        <fullName evidence="3">YbaB/EbfC DNA-binding family protein</fullName>
    </recommendedName>
</protein>